<feature type="region of interest" description="Disordered" evidence="1">
    <location>
        <begin position="1"/>
        <end position="20"/>
    </location>
</feature>
<evidence type="ECO:0000256" key="1">
    <source>
        <dbReference type="SAM" id="MobiDB-lite"/>
    </source>
</evidence>
<evidence type="ECO:0000313" key="3">
    <source>
        <dbReference type="Proteomes" id="UP000295083"/>
    </source>
</evidence>
<organism evidence="2 3">
    <name type="scientific">Colletotrichum spinosum</name>
    <dbReference type="NCBI Taxonomy" id="1347390"/>
    <lineage>
        <taxon>Eukaryota</taxon>
        <taxon>Fungi</taxon>
        <taxon>Dikarya</taxon>
        <taxon>Ascomycota</taxon>
        <taxon>Pezizomycotina</taxon>
        <taxon>Sordariomycetes</taxon>
        <taxon>Hypocreomycetidae</taxon>
        <taxon>Glomerellales</taxon>
        <taxon>Glomerellaceae</taxon>
        <taxon>Colletotrichum</taxon>
        <taxon>Colletotrichum orbiculare species complex</taxon>
    </lineage>
</organism>
<proteinExistence type="predicted"/>
<gene>
    <name evidence="2" type="ORF">C8035_v011007</name>
</gene>
<feature type="compositionally biased region" description="Basic and acidic residues" evidence="1">
    <location>
        <begin position="96"/>
        <end position="114"/>
    </location>
</feature>
<name>A0A4R8QBQ9_9PEZI</name>
<sequence length="159" mass="17783">MESDANRFTLDPKCPPKENIAIAEPWSPSFDVPLTADVFTGRQIGTRIQRRTTHFDDGGGPGRVEDKTDNRESDRMEAGDGEGEMQQGWGYTVLRATERDAVGRSENVDGRDARDETDDMIAYSEENTTAAYDDWDDKRSRATGTDVSDGSVRWRGSRE</sequence>
<evidence type="ECO:0000313" key="2">
    <source>
        <dbReference type="EMBL" id="TDZ32705.1"/>
    </source>
</evidence>
<reference evidence="2 3" key="1">
    <citation type="submission" date="2018-11" db="EMBL/GenBank/DDBJ databases">
        <title>Genome sequence and assembly of Colletotrichum spinosum.</title>
        <authorList>
            <person name="Gan P."/>
            <person name="Shirasu K."/>
        </authorList>
    </citation>
    <scope>NUCLEOTIDE SEQUENCE [LARGE SCALE GENOMIC DNA]</scope>
    <source>
        <strain evidence="2 3">CBS 515.97</strain>
    </source>
</reference>
<dbReference type="AlphaFoldDB" id="A0A4R8QBQ9"/>
<comment type="caution">
    <text evidence="2">The sequence shown here is derived from an EMBL/GenBank/DDBJ whole genome shotgun (WGS) entry which is preliminary data.</text>
</comment>
<dbReference type="EMBL" id="QAPG01000074">
    <property type="protein sequence ID" value="TDZ32705.1"/>
    <property type="molecule type" value="Genomic_DNA"/>
</dbReference>
<dbReference type="Proteomes" id="UP000295083">
    <property type="component" value="Unassembled WGS sequence"/>
</dbReference>
<accession>A0A4R8QBQ9</accession>
<feature type="compositionally biased region" description="Basic and acidic residues" evidence="1">
    <location>
        <begin position="53"/>
        <end position="78"/>
    </location>
</feature>
<keyword evidence="3" id="KW-1185">Reference proteome</keyword>
<protein>
    <submittedName>
        <fullName evidence="2">Uncharacterized protein</fullName>
    </submittedName>
</protein>
<feature type="region of interest" description="Disordered" evidence="1">
    <location>
        <begin position="47"/>
        <end position="159"/>
    </location>
</feature>